<comment type="catalytic activity">
    <reaction evidence="2">
        <text>oxidized coenzyme F420-(gamma-L-Glu)(n) + a quinol + H(+) = reduced coenzyme F420-(gamma-L-Glu)(n) + a quinone</text>
        <dbReference type="Rhea" id="RHEA:39663"/>
        <dbReference type="Rhea" id="RHEA-COMP:12939"/>
        <dbReference type="Rhea" id="RHEA-COMP:14378"/>
        <dbReference type="ChEBI" id="CHEBI:15378"/>
        <dbReference type="ChEBI" id="CHEBI:24646"/>
        <dbReference type="ChEBI" id="CHEBI:132124"/>
        <dbReference type="ChEBI" id="CHEBI:133980"/>
        <dbReference type="ChEBI" id="CHEBI:139511"/>
    </reaction>
</comment>
<comment type="caution">
    <text evidence="3">The sequence shown here is derived from an EMBL/GenBank/DDBJ whole genome shotgun (WGS) entry which is preliminary data.</text>
</comment>
<proteinExistence type="inferred from homology"/>
<protein>
    <submittedName>
        <fullName evidence="3">Nitroreductase family deazaflavin-dependent oxidoreductase</fullName>
    </submittedName>
</protein>
<dbReference type="Gene3D" id="2.30.110.10">
    <property type="entry name" value="Electron Transport, Fmn-binding Protein, Chain A"/>
    <property type="match status" value="1"/>
</dbReference>
<dbReference type="PANTHER" id="PTHR39428">
    <property type="entry name" value="F420H(2)-DEPENDENT QUINONE REDUCTASE RV1261C"/>
    <property type="match status" value="1"/>
</dbReference>
<name>A0ABN3A1J9_9ACTN</name>
<reference evidence="3 4" key="1">
    <citation type="journal article" date="2019" name="Int. J. Syst. Evol. Microbiol.">
        <title>The Global Catalogue of Microorganisms (GCM) 10K type strain sequencing project: providing services to taxonomists for standard genome sequencing and annotation.</title>
        <authorList>
            <consortium name="The Broad Institute Genomics Platform"/>
            <consortium name="The Broad Institute Genome Sequencing Center for Infectious Disease"/>
            <person name="Wu L."/>
            <person name="Ma J."/>
        </authorList>
    </citation>
    <scope>NUCLEOTIDE SEQUENCE [LARGE SCALE GENOMIC DNA]</scope>
    <source>
        <strain evidence="3 4">JCM 13850</strain>
    </source>
</reference>
<organism evidence="3 4">
    <name type="scientific">Actinomadura napierensis</name>
    <dbReference type="NCBI Taxonomy" id="267854"/>
    <lineage>
        <taxon>Bacteria</taxon>
        <taxon>Bacillati</taxon>
        <taxon>Actinomycetota</taxon>
        <taxon>Actinomycetes</taxon>
        <taxon>Streptosporangiales</taxon>
        <taxon>Thermomonosporaceae</taxon>
        <taxon>Actinomadura</taxon>
    </lineage>
</organism>
<evidence type="ECO:0000256" key="2">
    <source>
        <dbReference type="ARBA" id="ARBA00049106"/>
    </source>
</evidence>
<accession>A0ABN3A1J9</accession>
<evidence type="ECO:0000256" key="1">
    <source>
        <dbReference type="ARBA" id="ARBA00008710"/>
    </source>
</evidence>
<evidence type="ECO:0000313" key="3">
    <source>
        <dbReference type="EMBL" id="GAA2151848.1"/>
    </source>
</evidence>
<comment type="similarity">
    <text evidence="1">Belongs to the F420H(2)-dependent quinone reductase family.</text>
</comment>
<gene>
    <name evidence="3" type="ORF">GCM10009727_57150</name>
</gene>
<dbReference type="InterPro" id="IPR012349">
    <property type="entry name" value="Split_barrel_FMN-bd"/>
</dbReference>
<dbReference type="SUPFAM" id="SSF50475">
    <property type="entry name" value="FMN-binding split barrel"/>
    <property type="match status" value="1"/>
</dbReference>
<dbReference type="NCBIfam" id="TIGR00026">
    <property type="entry name" value="hi_GC_TIGR00026"/>
    <property type="match status" value="1"/>
</dbReference>
<dbReference type="Pfam" id="PF04075">
    <property type="entry name" value="F420H2_quin_red"/>
    <property type="match status" value="1"/>
</dbReference>
<evidence type="ECO:0000313" key="4">
    <source>
        <dbReference type="Proteomes" id="UP001501020"/>
    </source>
</evidence>
<dbReference type="InterPro" id="IPR004378">
    <property type="entry name" value="F420H2_quin_Rdtase"/>
</dbReference>
<dbReference type="Proteomes" id="UP001501020">
    <property type="component" value="Unassembled WGS sequence"/>
</dbReference>
<dbReference type="PANTHER" id="PTHR39428:SF3">
    <property type="entry name" value="DEAZAFLAVIN-DEPENDENT NITROREDUCTASE"/>
    <property type="match status" value="1"/>
</dbReference>
<sequence>MTMSPTSSAAPKGMDSPIVPKILKVMSRLNIAAYRATGGRVGGTWRVGSAFRKGVPICLLTTKGRKTGKPRTQPLLFMPDGDRVIIVASQGGLPKDPLWYLNLCADPRVTVQVRRDARRMLARTATPEERAALWPRLVAVYADFDKYQSWTEREIPVVICEPA</sequence>
<dbReference type="RefSeq" id="WP_344273696.1">
    <property type="nucleotide sequence ID" value="NZ_BAAAMR010000058.1"/>
</dbReference>
<keyword evidence="4" id="KW-1185">Reference proteome</keyword>
<dbReference type="EMBL" id="BAAAMR010000058">
    <property type="protein sequence ID" value="GAA2151848.1"/>
    <property type="molecule type" value="Genomic_DNA"/>
</dbReference>